<dbReference type="AlphaFoldDB" id="U9TQL7"/>
<protein>
    <submittedName>
        <fullName evidence="1">Uncharacterized protein</fullName>
    </submittedName>
</protein>
<proteinExistence type="predicted"/>
<sequence>MYLPKIIRLKNCNTLIRLIPGSEKALPLFGFAYKLVNYSNICQDGRVGLPVWFY</sequence>
<reference evidence="1" key="1">
    <citation type="submission" date="2013-07" db="EMBL/GenBank/DDBJ databases">
        <title>The genome of an arbuscular mycorrhizal fungus provides insights into the evolution of the oldest plant symbiosis.</title>
        <authorList>
            <consortium name="DOE Joint Genome Institute"/>
            <person name="Tisserant E."/>
            <person name="Malbreil M."/>
            <person name="Kuo A."/>
            <person name="Kohler A."/>
            <person name="Symeonidi A."/>
            <person name="Balestrini R."/>
            <person name="Charron P."/>
            <person name="Duensing N."/>
            <person name="Frei-dit-Frey N."/>
            <person name="Gianinazzi-Pearson V."/>
            <person name="Gilbert B."/>
            <person name="Handa Y."/>
            <person name="Hijri M."/>
            <person name="Kaul R."/>
            <person name="Kawaguchi M."/>
            <person name="Krajinski F."/>
            <person name="Lammers P."/>
            <person name="Lapierre D."/>
            <person name="Masclaux F.G."/>
            <person name="Murat C."/>
            <person name="Morin E."/>
            <person name="Ndikumana S."/>
            <person name="Pagni M."/>
            <person name="Petitpierre D."/>
            <person name="Requena N."/>
            <person name="Rosikiewicz P."/>
            <person name="Riley R."/>
            <person name="Saito K."/>
            <person name="San Clemente H."/>
            <person name="Shapiro H."/>
            <person name="van Tuinen D."/>
            <person name="Becard G."/>
            <person name="Bonfante P."/>
            <person name="Paszkowski U."/>
            <person name="Shachar-Hill Y."/>
            <person name="Young J.P."/>
            <person name="Sanders I.R."/>
            <person name="Henrissat B."/>
            <person name="Rensing S.A."/>
            <person name="Grigoriev I.V."/>
            <person name="Corradi N."/>
            <person name="Roux C."/>
            <person name="Martin F."/>
        </authorList>
    </citation>
    <scope>NUCLEOTIDE SEQUENCE</scope>
    <source>
        <strain evidence="1">DAOM 197198</strain>
    </source>
</reference>
<evidence type="ECO:0000313" key="1">
    <source>
        <dbReference type="EMBL" id="ESA08568.1"/>
    </source>
</evidence>
<accession>U9TQL7</accession>
<name>U9TQL7_RHIID</name>
<dbReference type="HOGENOM" id="CLU_3051536_0_0_1"/>
<dbReference type="EMBL" id="KI289039">
    <property type="protein sequence ID" value="ESA08568.1"/>
    <property type="molecule type" value="Genomic_DNA"/>
</dbReference>
<gene>
    <name evidence="1" type="ORF">GLOINDRAFT_31547</name>
</gene>
<organism evidence="1">
    <name type="scientific">Rhizophagus irregularis (strain DAOM 181602 / DAOM 197198 / MUCL 43194)</name>
    <name type="common">Arbuscular mycorrhizal fungus</name>
    <name type="synonym">Glomus intraradices</name>
    <dbReference type="NCBI Taxonomy" id="747089"/>
    <lineage>
        <taxon>Eukaryota</taxon>
        <taxon>Fungi</taxon>
        <taxon>Fungi incertae sedis</taxon>
        <taxon>Mucoromycota</taxon>
        <taxon>Glomeromycotina</taxon>
        <taxon>Glomeromycetes</taxon>
        <taxon>Glomerales</taxon>
        <taxon>Glomeraceae</taxon>
        <taxon>Rhizophagus</taxon>
    </lineage>
</organism>